<evidence type="ECO:0000259" key="1">
    <source>
        <dbReference type="Pfam" id="PF12973"/>
    </source>
</evidence>
<evidence type="ECO:0000313" key="2">
    <source>
        <dbReference type="EMBL" id="QTN37205.1"/>
    </source>
</evidence>
<dbReference type="InterPro" id="IPR012807">
    <property type="entry name" value="Anti-sigma_ChrR"/>
</dbReference>
<dbReference type="InterPro" id="IPR041916">
    <property type="entry name" value="Anti_sigma_zinc_sf"/>
</dbReference>
<organism evidence="2 3">
    <name type="scientific">Cognatishimia activa</name>
    <dbReference type="NCBI Taxonomy" id="1715691"/>
    <lineage>
        <taxon>Bacteria</taxon>
        <taxon>Pseudomonadati</taxon>
        <taxon>Pseudomonadota</taxon>
        <taxon>Alphaproteobacteria</taxon>
        <taxon>Rhodobacterales</taxon>
        <taxon>Paracoccaceae</taxon>
        <taxon>Cognatishimia</taxon>
    </lineage>
</organism>
<dbReference type="Proteomes" id="UP000665026">
    <property type="component" value="Chromosome"/>
</dbReference>
<feature type="domain" description="ChrR-like cupin" evidence="1">
    <location>
        <begin position="109"/>
        <end position="197"/>
    </location>
</feature>
<dbReference type="NCBIfam" id="TIGR02451">
    <property type="entry name" value="anti_sig_ChrR"/>
    <property type="match status" value="1"/>
</dbReference>
<name>A0A975ES78_9RHOB</name>
<dbReference type="EMBL" id="CP060010">
    <property type="protein sequence ID" value="QTN37205.1"/>
    <property type="molecule type" value="Genomic_DNA"/>
</dbReference>
<dbReference type="AlphaFoldDB" id="A0A975ES78"/>
<dbReference type="Gene3D" id="1.10.10.1320">
    <property type="entry name" value="Anti-sigma factor, zinc-finger domain"/>
    <property type="match status" value="1"/>
</dbReference>
<dbReference type="InterPro" id="IPR014710">
    <property type="entry name" value="RmlC-like_jellyroll"/>
</dbReference>
<dbReference type="CDD" id="cd20301">
    <property type="entry name" value="cupin_ChrR"/>
    <property type="match status" value="1"/>
</dbReference>
<accession>A0A975ES78</accession>
<proteinExistence type="predicted"/>
<dbReference type="RefSeq" id="WP_209357909.1">
    <property type="nucleotide sequence ID" value="NZ_CP060010.1"/>
</dbReference>
<dbReference type="InterPro" id="IPR011051">
    <property type="entry name" value="RmlC_Cupin_sf"/>
</dbReference>
<protein>
    <submittedName>
        <fullName evidence="2">Cupin domain-containing protein</fullName>
    </submittedName>
</protein>
<evidence type="ECO:0000313" key="3">
    <source>
        <dbReference type="Proteomes" id="UP000665026"/>
    </source>
</evidence>
<dbReference type="Pfam" id="PF12973">
    <property type="entry name" value="Cupin_7"/>
    <property type="match status" value="1"/>
</dbReference>
<dbReference type="Gene3D" id="2.60.120.10">
    <property type="entry name" value="Jelly Rolls"/>
    <property type="match status" value="1"/>
</dbReference>
<gene>
    <name evidence="2" type="ORF">HZ995_06805</name>
</gene>
<sequence length="216" mass="22896">MTSFSQDITHHISEPLLAAYAAGSLDWHYSLVVAAHVSMCDECRARLTAHEAAGGAVMECSMAQDISADCKSDVMSMLDSPAKPDAPVYSKSGVFPAPVMAALKGKPPKWKAVGFGVRQSILHSDASGSVRLLYIPAGEAVPEHGHRGIELTLVLQGSFSDETGRFGVGDVEIAGDDLDHAPIADKGEACICLAATGAPLRFHSLIPRIFQPIFRI</sequence>
<dbReference type="InterPro" id="IPR025979">
    <property type="entry name" value="ChrR-like_cupin_dom"/>
</dbReference>
<reference evidence="2" key="1">
    <citation type="submission" date="2020-07" db="EMBL/GenBank/DDBJ databases">
        <title>Genome sequences of bacteria associated with the marine, planktonic diatom Thalassiosira profunda strain ECT2AJA-044.</title>
        <authorList>
            <person name="Gargas C.B."/>
            <person name="Roberts W.R."/>
            <person name="Alverson A.J."/>
        </authorList>
    </citation>
    <scope>NUCLEOTIDE SEQUENCE</scope>
    <source>
        <strain evidence="2">ECT2AJA-044</strain>
    </source>
</reference>
<dbReference type="KEGG" id="cact:HZ995_06805"/>
<dbReference type="SUPFAM" id="SSF51182">
    <property type="entry name" value="RmlC-like cupins"/>
    <property type="match status" value="1"/>
</dbReference>